<sequence>MSEKEEKAIPIWETEVWKHLEENAKDIPSHHLRDLLNDKKRTSALQLKHDNIWVDMTRQNITSEGLNHLLKLAEKANIGNKIYDMYRGGIMNVTEDRKVLHIALRADKNDAHVHKAYASLDKEIQSVWAVLDKIKDFSERVRNGKFKGSTGKPLRNVISIGIGGSYLGVEFVYEALRNNAQASEHARDRHLRFFANIDPIAFGRATHGLDPEETLCVVVSKTFTTRETMMNALLCKEWLLTVLYKRRGKYIYKCTEKGLGQHLIAVTTNIKDAVKFGVLEENTFEFWDWVGGRYSVCSAVGVLPLSLHYGFATMHEFLKGANAIDKHFVDERDNLAKNIPAMLGLFGVWNSTFLKRSTRALIPYCEALCRFPAHVQQLDMESNGKSVAVDGTRLPFEAGEIDFGEPGRRHFENHCKQSSRTNVKLLCTGRCIGLWKRPKETEKENAINSVLAAHKTFAGNRPSTIILFDGALNAYNCGQLLSIYEHRTAIQGSIWQINSFDQWGVELGKVLGKKVRTSIDAFVTEKKLPTDYSQATLNSLQHYLTKGARL</sequence>
<evidence type="ECO:0000256" key="8">
    <source>
        <dbReference type="RuleBase" id="RU000612"/>
    </source>
</evidence>
<comment type="similarity">
    <text evidence="2 8">Belongs to the GPI family.</text>
</comment>
<evidence type="ECO:0000256" key="6">
    <source>
        <dbReference type="ARBA" id="ARBA00023235"/>
    </source>
</evidence>
<dbReference type="HAMAP" id="MF_00473">
    <property type="entry name" value="G6P_isomerase"/>
    <property type="match status" value="1"/>
</dbReference>
<dbReference type="GO" id="GO:0051156">
    <property type="term" value="P:glucose 6-phosphate metabolic process"/>
    <property type="evidence" value="ECO:0007669"/>
    <property type="project" value="TreeGrafter"/>
</dbReference>
<comment type="caution">
    <text evidence="9">The sequence shown here is derived from an EMBL/GenBank/DDBJ whole genome shotgun (WGS) entry which is preliminary data.</text>
</comment>
<dbReference type="GO" id="GO:0097367">
    <property type="term" value="F:carbohydrate derivative binding"/>
    <property type="evidence" value="ECO:0007669"/>
    <property type="project" value="InterPro"/>
</dbReference>
<dbReference type="CDD" id="cd05016">
    <property type="entry name" value="SIS_PGI_2"/>
    <property type="match status" value="1"/>
</dbReference>
<gene>
    <name evidence="9" type="ORF">RFI_30528</name>
</gene>
<reference evidence="9 10" key="1">
    <citation type="journal article" date="2013" name="Curr. Biol.">
        <title>The Genome of the Foraminiferan Reticulomyxa filosa.</title>
        <authorList>
            <person name="Glockner G."/>
            <person name="Hulsmann N."/>
            <person name="Schleicher M."/>
            <person name="Noegel A.A."/>
            <person name="Eichinger L."/>
            <person name="Gallinger C."/>
            <person name="Pawlowski J."/>
            <person name="Sierra R."/>
            <person name="Euteneuer U."/>
            <person name="Pillet L."/>
            <person name="Moustafa A."/>
            <person name="Platzer M."/>
            <person name="Groth M."/>
            <person name="Szafranski K."/>
            <person name="Schliwa M."/>
        </authorList>
    </citation>
    <scope>NUCLEOTIDE SEQUENCE [LARGE SCALE GENOMIC DNA]</scope>
</reference>
<dbReference type="InterPro" id="IPR035482">
    <property type="entry name" value="SIS_PGI_2"/>
</dbReference>
<dbReference type="PROSITE" id="PS51463">
    <property type="entry name" value="P_GLUCOSE_ISOMERASE_3"/>
    <property type="match status" value="1"/>
</dbReference>
<dbReference type="Gene3D" id="1.10.1390.10">
    <property type="match status" value="1"/>
</dbReference>
<dbReference type="GO" id="GO:0048029">
    <property type="term" value="F:monosaccharide binding"/>
    <property type="evidence" value="ECO:0007669"/>
    <property type="project" value="TreeGrafter"/>
</dbReference>
<dbReference type="PROSITE" id="PS00174">
    <property type="entry name" value="P_GLUCOSE_ISOMERASE_2"/>
    <property type="match status" value="1"/>
</dbReference>
<comment type="pathway">
    <text evidence="1 8">Carbohydrate degradation; glycolysis; D-glyceraldehyde 3-phosphate and glycerone phosphate from D-glucose: step 2/4.</text>
</comment>
<evidence type="ECO:0000313" key="10">
    <source>
        <dbReference type="Proteomes" id="UP000023152"/>
    </source>
</evidence>
<dbReference type="GO" id="GO:0006094">
    <property type="term" value="P:gluconeogenesis"/>
    <property type="evidence" value="ECO:0007669"/>
    <property type="project" value="UniProtKB-KW"/>
</dbReference>
<evidence type="ECO:0000256" key="7">
    <source>
        <dbReference type="ARBA" id="ARBA00029321"/>
    </source>
</evidence>
<dbReference type="PANTHER" id="PTHR11469:SF1">
    <property type="entry name" value="GLUCOSE-6-PHOSPHATE ISOMERASE"/>
    <property type="match status" value="1"/>
</dbReference>
<dbReference type="CDD" id="cd05015">
    <property type="entry name" value="SIS_PGI_1"/>
    <property type="match status" value="1"/>
</dbReference>
<name>X6LZX9_RETFI</name>
<organism evidence="9 10">
    <name type="scientific">Reticulomyxa filosa</name>
    <dbReference type="NCBI Taxonomy" id="46433"/>
    <lineage>
        <taxon>Eukaryota</taxon>
        <taxon>Sar</taxon>
        <taxon>Rhizaria</taxon>
        <taxon>Retaria</taxon>
        <taxon>Foraminifera</taxon>
        <taxon>Monothalamids</taxon>
        <taxon>Reticulomyxidae</taxon>
        <taxon>Reticulomyxa</taxon>
    </lineage>
</organism>
<dbReference type="PROSITE" id="PS00765">
    <property type="entry name" value="P_GLUCOSE_ISOMERASE_1"/>
    <property type="match status" value="1"/>
</dbReference>
<evidence type="ECO:0000256" key="2">
    <source>
        <dbReference type="ARBA" id="ARBA00006604"/>
    </source>
</evidence>
<dbReference type="EC" id="5.3.1.9" evidence="3 8"/>
<keyword evidence="5 8" id="KW-0324">Glycolysis</keyword>
<dbReference type="InterPro" id="IPR018189">
    <property type="entry name" value="Phosphoglucose_isomerase_CS"/>
</dbReference>
<proteinExistence type="inferred from homology"/>
<dbReference type="GO" id="GO:0006096">
    <property type="term" value="P:glycolytic process"/>
    <property type="evidence" value="ECO:0007669"/>
    <property type="project" value="UniProtKB-UniPathway"/>
</dbReference>
<dbReference type="Proteomes" id="UP000023152">
    <property type="component" value="Unassembled WGS sequence"/>
</dbReference>
<dbReference type="InterPro" id="IPR035476">
    <property type="entry name" value="SIS_PGI_1"/>
</dbReference>
<protein>
    <recommendedName>
        <fullName evidence="3 8">Glucose-6-phosphate isomerase</fullName>
        <ecNumber evidence="3 8">5.3.1.9</ecNumber>
    </recommendedName>
</protein>
<evidence type="ECO:0000256" key="1">
    <source>
        <dbReference type="ARBA" id="ARBA00004926"/>
    </source>
</evidence>
<evidence type="ECO:0000256" key="3">
    <source>
        <dbReference type="ARBA" id="ARBA00011952"/>
    </source>
</evidence>
<evidence type="ECO:0000256" key="5">
    <source>
        <dbReference type="ARBA" id="ARBA00023152"/>
    </source>
</evidence>
<keyword evidence="6 8" id="KW-0413">Isomerase</keyword>
<accession>X6LZX9</accession>
<dbReference type="SUPFAM" id="SSF53697">
    <property type="entry name" value="SIS domain"/>
    <property type="match status" value="1"/>
</dbReference>
<dbReference type="EMBL" id="ASPP01026723">
    <property type="protein sequence ID" value="ETO06866.1"/>
    <property type="molecule type" value="Genomic_DNA"/>
</dbReference>
<dbReference type="GO" id="GO:0004347">
    <property type="term" value="F:glucose-6-phosphate isomerase activity"/>
    <property type="evidence" value="ECO:0007669"/>
    <property type="project" value="UniProtKB-EC"/>
</dbReference>
<keyword evidence="4 8" id="KW-0312">Gluconeogenesis</keyword>
<dbReference type="Pfam" id="PF00342">
    <property type="entry name" value="PGI"/>
    <property type="match status" value="2"/>
</dbReference>
<comment type="catalytic activity">
    <reaction evidence="7 8">
        <text>alpha-D-glucose 6-phosphate = beta-D-fructose 6-phosphate</text>
        <dbReference type="Rhea" id="RHEA:11816"/>
        <dbReference type="ChEBI" id="CHEBI:57634"/>
        <dbReference type="ChEBI" id="CHEBI:58225"/>
        <dbReference type="EC" id="5.3.1.9"/>
    </reaction>
</comment>
<dbReference type="UniPathway" id="UPA00109">
    <property type="reaction ID" value="UER00181"/>
</dbReference>
<evidence type="ECO:0000256" key="4">
    <source>
        <dbReference type="ARBA" id="ARBA00022432"/>
    </source>
</evidence>
<dbReference type="GO" id="GO:0005829">
    <property type="term" value="C:cytosol"/>
    <property type="evidence" value="ECO:0007669"/>
    <property type="project" value="TreeGrafter"/>
</dbReference>
<dbReference type="InterPro" id="IPR046348">
    <property type="entry name" value="SIS_dom_sf"/>
</dbReference>
<evidence type="ECO:0000313" key="9">
    <source>
        <dbReference type="EMBL" id="ETO06866.1"/>
    </source>
</evidence>
<dbReference type="PANTHER" id="PTHR11469">
    <property type="entry name" value="GLUCOSE-6-PHOSPHATE ISOMERASE"/>
    <property type="match status" value="1"/>
</dbReference>
<dbReference type="OMA" id="DWYRQLW"/>
<dbReference type="InterPro" id="IPR023096">
    <property type="entry name" value="G6P_Isomerase_C"/>
</dbReference>
<dbReference type="InterPro" id="IPR001672">
    <property type="entry name" value="G6P_Isomerase"/>
</dbReference>
<dbReference type="AlphaFoldDB" id="X6LZX9"/>
<keyword evidence="10" id="KW-1185">Reference proteome</keyword>
<dbReference type="OrthoDB" id="5831190at2759"/>
<dbReference type="PRINTS" id="PR00662">
    <property type="entry name" value="G6PISOMERASE"/>
</dbReference>
<dbReference type="Gene3D" id="3.40.50.10490">
    <property type="entry name" value="Glucose-6-phosphate isomerase like protein, domain 1"/>
    <property type="match status" value="3"/>
</dbReference>